<comment type="caution">
    <text evidence="1">The sequence shown here is derived from an EMBL/GenBank/DDBJ whole genome shotgun (WGS) entry which is preliminary data.</text>
</comment>
<accession>A0AAN9TA97</accession>
<dbReference type="AlphaFoldDB" id="A0AAN9TA97"/>
<evidence type="ECO:0000313" key="1">
    <source>
        <dbReference type="EMBL" id="KAK7576535.1"/>
    </source>
</evidence>
<protein>
    <submittedName>
        <fullName evidence="1">Uncharacterized protein</fullName>
    </submittedName>
</protein>
<dbReference type="EMBL" id="JBBCAQ010000036">
    <property type="protein sequence ID" value="KAK7576535.1"/>
    <property type="molecule type" value="Genomic_DNA"/>
</dbReference>
<sequence length="107" mass="12522">MSQRRYEIELSIIEAELLRRKIKYVTHAPEKPILITEFDPELYLILKSLFSEVDRLLAEMKKDPTLNDLYGIFNTNGLYHRIYALRTNIAVGICRCEALQKSSDQCE</sequence>
<dbReference type="Proteomes" id="UP001367676">
    <property type="component" value="Unassembled WGS sequence"/>
</dbReference>
<evidence type="ECO:0000313" key="2">
    <source>
        <dbReference type="Proteomes" id="UP001367676"/>
    </source>
</evidence>
<reference evidence="1 2" key="1">
    <citation type="submission" date="2024-03" db="EMBL/GenBank/DDBJ databases">
        <title>Adaptation during the transition from Ophiocordyceps entomopathogen to insect associate is accompanied by gene loss and intensified selection.</title>
        <authorList>
            <person name="Ward C.M."/>
            <person name="Onetto C.A."/>
            <person name="Borneman A.R."/>
        </authorList>
    </citation>
    <scope>NUCLEOTIDE SEQUENCE [LARGE SCALE GENOMIC DNA]</scope>
    <source>
        <strain evidence="1">AWRI1</strain>
        <tissue evidence="1">Single Adult Female</tissue>
    </source>
</reference>
<gene>
    <name evidence="1" type="ORF">V9T40_012821</name>
</gene>
<name>A0AAN9TA97_9HEMI</name>
<organism evidence="1 2">
    <name type="scientific">Parthenolecanium corni</name>
    <dbReference type="NCBI Taxonomy" id="536013"/>
    <lineage>
        <taxon>Eukaryota</taxon>
        <taxon>Metazoa</taxon>
        <taxon>Ecdysozoa</taxon>
        <taxon>Arthropoda</taxon>
        <taxon>Hexapoda</taxon>
        <taxon>Insecta</taxon>
        <taxon>Pterygota</taxon>
        <taxon>Neoptera</taxon>
        <taxon>Paraneoptera</taxon>
        <taxon>Hemiptera</taxon>
        <taxon>Sternorrhyncha</taxon>
        <taxon>Coccoidea</taxon>
        <taxon>Coccidae</taxon>
        <taxon>Parthenolecanium</taxon>
    </lineage>
</organism>
<keyword evidence="2" id="KW-1185">Reference proteome</keyword>
<proteinExistence type="predicted"/>